<sequence length="207" mass="21195" precursor="true">MKKHLLGAFLLGLTVAGTLGTATAFADDTTPAATPDNTPAAAADSTKATTNGDISFGAGTLSLKNVTASASLLDQKGLSVSDVYLNGVNASAPLTATVEDFLGNDGTWTLMLSQDGWQASSANLDKTAQILKNTGTLSIASDEGSKAKASDIPADGTATEYATGSDVITELPSRLTFNLPKQTNVQTGKYTNTLNWSLNDSASATQE</sequence>
<keyword evidence="3" id="KW-1185">Reference proteome</keyword>
<evidence type="ECO:0000256" key="1">
    <source>
        <dbReference type="SAM" id="SignalP"/>
    </source>
</evidence>
<dbReference type="EMBL" id="BCMF01000004">
    <property type="protein sequence ID" value="GAW99093.1"/>
    <property type="molecule type" value="Genomic_DNA"/>
</dbReference>
<dbReference type="OrthoDB" id="2314873at2"/>
<gene>
    <name evidence="2" type="ORF">IWT30_01053</name>
</gene>
<dbReference type="AlphaFoldDB" id="A0A1Z5IBF2"/>
<dbReference type="RefSeq" id="WP_089108895.1">
    <property type="nucleotide sequence ID" value="NZ_BCMF01000004.1"/>
</dbReference>
<name>A0A1Z5IBF2_9LACO</name>
<evidence type="ECO:0000313" key="2">
    <source>
        <dbReference type="EMBL" id="GAW99093.1"/>
    </source>
</evidence>
<organism evidence="2 3">
    <name type="scientific">Secundilactobacillus mixtipabuli</name>
    <dbReference type="NCBI Taxonomy" id="1435342"/>
    <lineage>
        <taxon>Bacteria</taxon>
        <taxon>Bacillati</taxon>
        <taxon>Bacillota</taxon>
        <taxon>Bacilli</taxon>
        <taxon>Lactobacillales</taxon>
        <taxon>Lactobacillaceae</taxon>
        <taxon>Secundilactobacillus</taxon>
    </lineage>
</organism>
<feature type="signal peptide" evidence="1">
    <location>
        <begin position="1"/>
        <end position="26"/>
    </location>
</feature>
<evidence type="ECO:0008006" key="4">
    <source>
        <dbReference type="Google" id="ProtNLM"/>
    </source>
</evidence>
<reference evidence="2 3" key="1">
    <citation type="submission" date="2015-11" db="EMBL/GenBank/DDBJ databases">
        <title>Draft genome sequences of new species of the genus Lactobacillus isolated from orchardgrass silage.</title>
        <authorList>
            <person name="Tohno M."/>
            <person name="Tanizawa Y."/>
            <person name="Arita M."/>
        </authorList>
    </citation>
    <scope>NUCLEOTIDE SEQUENCE [LARGE SCALE GENOMIC DNA]</scope>
    <source>
        <strain evidence="2 3">IWT30</strain>
    </source>
</reference>
<dbReference type="Proteomes" id="UP000198374">
    <property type="component" value="Unassembled WGS sequence"/>
</dbReference>
<evidence type="ECO:0000313" key="3">
    <source>
        <dbReference type="Proteomes" id="UP000198374"/>
    </source>
</evidence>
<comment type="caution">
    <text evidence="2">The sequence shown here is derived from an EMBL/GenBank/DDBJ whole genome shotgun (WGS) entry which is preliminary data.</text>
</comment>
<protein>
    <recommendedName>
        <fullName evidence="4">WxL domain-containing protein</fullName>
    </recommendedName>
</protein>
<proteinExistence type="predicted"/>
<feature type="chain" id="PRO_5012577261" description="WxL domain-containing protein" evidence="1">
    <location>
        <begin position="27"/>
        <end position="207"/>
    </location>
</feature>
<keyword evidence="1" id="KW-0732">Signal</keyword>
<accession>A0A1Z5IBF2</accession>